<organism evidence="5">
    <name type="scientific">marine metagenome</name>
    <dbReference type="NCBI Taxonomy" id="408172"/>
    <lineage>
        <taxon>unclassified sequences</taxon>
        <taxon>metagenomes</taxon>
        <taxon>ecological metagenomes</taxon>
    </lineage>
</organism>
<evidence type="ECO:0000256" key="3">
    <source>
        <dbReference type="ARBA" id="ARBA00022691"/>
    </source>
</evidence>
<dbReference type="InterPro" id="IPR003742">
    <property type="entry name" value="RlmH-like"/>
</dbReference>
<sequence>VGRVVVHLHGAPKDKSIAAIVSDYESRVRGRGISLEIHPERRGPEAYERKLSDLTGSLVLLDENGETNTSLELSSWLSSAELDRGPTHLAIGSSDGFSDSLKDRADLLMSLSALTMSHELAAAVLMEQLYRASEINRGTPYHRV</sequence>
<dbReference type="CDD" id="cd18081">
    <property type="entry name" value="RlmH-like"/>
    <property type="match status" value="1"/>
</dbReference>
<dbReference type="GO" id="GO:0008168">
    <property type="term" value="F:methyltransferase activity"/>
    <property type="evidence" value="ECO:0007669"/>
    <property type="project" value="UniProtKB-KW"/>
</dbReference>
<dbReference type="EMBL" id="UINC01001536">
    <property type="protein sequence ID" value="SUZ83099.1"/>
    <property type="molecule type" value="Genomic_DNA"/>
</dbReference>
<dbReference type="InterPro" id="IPR029026">
    <property type="entry name" value="tRNA_m1G_MTases_N"/>
</dbReference>
<protein>
    <submittedName>
        <fullName evidence="5">Uncharacterized protein</fullName>
    </submittedName>
</protein>
<dbReference type="AlphaFoldDB" id="A0A381QWX6"/>
<evidence type="ECO:0000256" key="1">
    <source>
        <dbReference type="ARBA" id="ARBA00022603"/>
    </source>
</evidence>
<dbReference type="PANTHER" id="PTHR33603">
    <property type="entry name" value="METHYLTRANSFERASE"/>
    <property type="match status" value="1"/>
</dbReference>
<accession>A0A381QWX6</accession>
<dbReference type="SUPFAM" id="SSF75217">
    <property type="entry name" value="alpha/beta knot"/>
    <property type="match status" value="1"/>
</dbReference>
<dbReference type="GO" id="GO:0032259">
    <property type="term" value="P:methylation"/>
    <property type="evidence" value="ECO:0007669"/>
    <property type="project" value="UniProtKB-KW"/>
</dbReference>
<keyword evidence="2" id="KW-0808">Transferase</keyword>
<dbReference type="Pfam" id="PF02590">
    <property type="entry name" value="SPOUT_MTase"/>
    <property type="match status" value="1"/>
</dbReference>
<gene>
    <name evidence="5" type="ORF">METZ01_LOCUS35953</name>
</gene>
<evidence type="ECO:0000256" key="4">
    <source>
        <dbReference type="ARBA" id="ARBA00038303"/>
    </source>
</evidence>
<dbReference type="Gene3D" id="3.40.1280.10">
    <property type="match status" value="1"/>
</dbReference>
<evidence type="ECO:0000256" key="2">
    <source>
        <dbReference type="ARBA" id="ARBA00022679"/>
    </source>
</evidence>
<feature type="non-terminal residue" evidence="5">
    <location>
        <position position="1"/>
    </location>
</feature>
<evidence type="ECO:0000313" key="5">
    <source>
        <dbReference type="EMBL" id="SUZ83099.1"/>
    </source>
</evidence>
<dbReference type="PANTHER" id="PTHR33603:SF1">
    <property type="entry name" value="RIBOSOMAL RNA LARGE SUBUNIT METHYLTRANSFERASE H"/>
    <property type="match status" value="1"/>
</dbReference>
<name>A0A381QWX6_9ZZZZ</name>
<keyword evidence="1" id="KW-0489">Methyltransferase</keyword>
<dbReference type="HAMAP" id="MF_00658">
    <property type="entry name" value="23SrRNA_methyltr_H"/>
    <property type="match status" value="1"/>
</dbReference>
<dbReference type="InterPro" id="IPR029028">
    <property type="entry name" value="Alpha/beta_knot_MTases"/>
</dbReference>
<reference evidence="5" key="1">
    <citation type="submission" date="2018-05" db="EMBL/GenBank/DDBJ databases">
        <authorList>
            <person name="Lanie J.A."/>
            <person name="Ng W.-L."/>
            <person name="Kazmierczak K.M."/>
            <person name="Andrzejewski T.M."/>
            <person name="Davidsen T.M."/>
            <person name="Wayne K.J."/>
            <person name="Tettelin H."/>
            <person name="Glass J.I."/>
            <person name="Rusch D."/>
            <person name="Podicherti R."/>
            <person name="Tsui H.-C.T."/>
            <person name="Winkler M.E."/>
        </authorList>
    </citation>
    <scope>NUCLEOTIDE SEQUENCE</scope>
</reference>
<keyword evidence="3" id="KW-0949">S-adenosyl-L-methionine</keyword>
<comment type="similarity">
    <text evidence="4">Belongs to the RNA methyltransferase RlmH family.</text>
</comment>
<dbReference type="GO" id="GO:0006364">
    <property type="term" value="P:rRNA processing"/>
    <property type="evidence" value="ECO:0007669"/>
    <property type="project" value="InterPro"/>
</dbReference>
<proteinExistence type="inferred from homology"/>